<dbReference type="EC" id="2.3.-.-" evidence="2"/>
<organism evidence="2 3">
    <name type="scientific">Tenggerimyces flavus</name>
    <dbReference type="NCBI Taxonomy" id="1708749"/>
    <lineage>
        <taxon>Bacteria</taxon>
        <taxon>Bacillati</taxon>
        <taxon>Actinomycetota</taxon>
        <taxon>Actinomycetes</taxon>
        <taxon>Propionibacteriales</taxon>
        <taxon>Nocardioidaceae</taxon>
        <taxon>Tenggerimyces</taxon>
    </lineage>
</organism>
<proteinExistence type="predicted"/>
<dbReference type="InterPro" id="IPR000182">
    <property type="entry name" value="GNAT_dom"/>
</dbReference>
<dbReference type="InterPro" id="IPR016181">
    <property type="entry name" value="Acyl_CoA_acyltransferase"/>
</dbReference>
<dbReference type="SUPFAM" id="SSF55729">
    <property type="entry name" value="Acyl-CoA N-acyltransferases (Nat)"/>
    <property type="match status" value="1"/>
</dbReference>
<reference evidence="3" key="1">
    <citation type="journal article" date="2019" name="Int. J. Syst. Evol. Microbiol.">
        <title>The Global Catalogue of Microorganisms (GCM) 10K type strain sequencing project: providing services to taxonomists for standard genome sequencing and annotation.</title>
        <authorList>
            <consortium name="The Broad Institute Genomics Platform"/>
            <consortium name="The Broad Institute Genome Sequencing Center for Infectious Disease"/>
            <person name="Wu L."/>
            <person name="Ma J."/>
        </authorList>
    </citation>
    <scope>NUCLEOTIDE SEQUENCE [LARGE SCALE GENOMIC DNA]</scope>
    <source>
        <strain evidence="3">CGMCC 4.7241</strain>
    </source>
</reference>
<evidence type="ECO:0000259" key="1">
    <source>
        <dbReference type="PROSITE" id="PS51186"/>
    </source>
</evidence>
<sequence>MPGKGRLAKTVISYGVKYGPLLYEAVKHGREPAQRALQKAFARQVDRRKALQHAGTVVGGAILRVFHNGEPIWVVFSADIPITTYPPVEAPLGTVLQHADLSQRITVNAAKPGGPKLPNFRFPNVQLPHLQLPSLPRLPMLGRKETEPDGAILAAAIEGNTAEFLLALGDAGGGETRDDTVRWTIGGSPLDYHNAVVGADLDEASADSAVRESLELLRRHDVPGTWHVGPSMLPADLGARLLAAGFAYDGAEPGMAVRLSDLVEDERSPDGLVVAPVENEADLVTWATTLARGFGEGEREATWVADMYGRLGLGTGDWVLYLATLDGEPVGTTSVFLGAGVAGVYFVMTVPEARGRGIGAAVTIAGLQQAREAGYEIGVLTSSPLGRKVYERIGFREHCTIDLYTWGPR</sequence>
<dbReference type="Proteomes" id="UP001595699">
    <property type="component" value="Unassembled WGS sequence"/>
</dbReference>
<dbReference type="Gene3D" id="3.40.630.30">
    <property type="match status" value="1"/>
</dbReference>
<dbReference type="CDD" id="cd04301">
    <property type="entry name" value="NAT_SF"/>
    <property type="match status" value="1"/>
</dbReference>
<protein>
    <submittedName>
        <fullName evidence="2">GNAT family N-acetyltransferase</fullName>
        <ecNumber evidence="2">2.3.-.-</ecNumber>
    </submittedName>
</protein>
<keyword evidence="2" id="KW-0808">Transferase</keyword>
<dbReference type="EMBL" id="JBHRZH010000015">
    <property type="protein sequence ID" value="MFC3762658.1"/>
    <property type="molecule type" value="Genomic_DNA"/>
</dbReference>
<comment type="caution">
    <text evidence="2">The sequence shown here is derived from an EMBL/GenBank/DDBJ whole genome shotgun (WGS) entry which is preliminary data.</text>
</comment>
<name>A0ABV7YBY4_9ACTN</name>
<dbReference type="RefSeq" id="WP_307782452.1">
    <property type="nucleotide sequence ID" value="NZ_JAFBCM010000001.1"/>
</dbReference>
<gene>
    <name evidence="2" type="ORF">ACFOUW_17580</name>
</gene>
<evidence type="ECO:0000313" key="2">
    <source>
        <dbReference type="EMBL" id="MFC3762658.1"/>
    </source>
</evidence>
<dbReference type="Pfam" id="PF00583">
    <property type="entry name" value="Acetyltransf_1"/>
    <property type="match status" value="1"/>
</dbReference>
<dbReference type="GO" id="GO:0016746">
    <property type="term" value="F:acyltransferase activity"/>
    <property type="evidence" value="ECO:0007669"/>
    <property type="project" value="UniProtKB-KW"/>
</dbReference>
<feature type="domain" description="N-acetyltransferase" evidence="1">
    <location>
        <begin position="273"/>
        <end position="409"/>
    </location>
</feature>
<keyword evidence="2" id="KW-0012">Acyltransferase</keyword>
<keyword evidence="3" id="KW-1185">Reference proteome</keyword>
<accession>A0ABV7YBY4</accession>
<dbReference type="PROSITE" id="PS51186">
    <property type="entry name" value="GNAT"/>
    <property type="match status" value="1"/>
</dbReference>
<evidence type="ECO:0000313" key="3">
    <source>
        <dbReference type="Proteomes" id="UP001595699"/>
    </source>
</evidence>